<dbReference type="AlphaFoldDB" id="A0AAP0PY56"/>
<organism evidence="2 3">
    <name type="scientific">Stephania yunnanensis</name>
    <dbReference type="NCBI Taxonomy" id="152371"/>
    <lineage>
        <taxon>Eukaryota</taxon>
        <taxon>Viridiplantae</taxon>
        <taxon>Streptophyta</taxon>
        <taxon>Embryophyta</taxon>
        <taxon>Tracheophyta</taxon>
        <taxon>Spermatophyta</taxon>
        <taxon>Magnoliopsida</taxon>
        <taxon>Ranunculales</taxon>
        <taxon>Menispermaceae</taxon>
        <taxon>Menispermoideae</taxon>
        <taxon>Cissampelideae</taxon>
        <taxon>Stephania</taxon>
    </lineage>
</organism>
<protein>
    <submittedName>
        <fullName evidence="2">Uncharacterized protein</fullName>
    </submittedName>
</protein>
<evidence type="ECO:0000256" key="1">
    <source>
        <dbReference type="SAM" id="Phobius"/>
    </source>
</evidence>
<dbReference type="PANTHER" id="PTHR35307">
    <property type="entry name" value="PROTEIN, PUTATIVE-RELATED"/>
    <property type="match status" value="1"/>
</dbReference>
<evidence type="ECO:0000313" key="3">
    <source>
        <dbReference type="Proteomes" id="UP001420932"/>
    </source>
</evidence>
<comment type="caution">
    <text evidence="2">The sequence shown here is derived from an EMBL/GenBank/DDBJ whole genome shotgun (WGS) entry which is preliminary data.</text>
</comment>
<dbReference type="Proteomes" id="UP001420932">
    <property type="component" value="Unassembled WGS sequence"/>
</dbReference>
<feature type="transmembrane region" description="Helical" evidence="1">
    <location>
        <begin position="51"/>
        <end position="70"/>
    </location>
</feature>
<evidence type="ECO:0000313" key="2">
    <source>
        <dbReference type="EMBL" id="KAK9159640.1"/>
    </source>
</evidence>
<keyword evidence="1" id="KW-0812">Transmembrane</keyword>
<keyword evidence="3" id="KW-1185">Reference proteome</keyword>
<feature type="transmembrane region" description="Helical" evidence="1">
    <location>
        <begin position="220"/>
        <end position="241"/>
    </location>
</feature>
<name>A0AAP0PY56_9MAGN</name>
<keyword evidence="1" id="KW-1133">Transmembrane helix</keyword>
<keyword evidence="1" id="KW-0472">Membrane</keyword>
<feature type="transmembrane region" description="Helical" evidence="1">
    <location>
        <begin position="332"/>
        <end position="355"/>
    </location>
</feature>
<feature type="transmembrane region" description="Helical" evidence="1">
    <location>
        <begin position="90"/>
        <end position="108"/>
    </location>
</feature>
<gene>
    <name evidence="2" type="ORF">Syun_005981</name>
</gene>
<dbReference type="EMBL" id="JBBNAF010000003">
    <property type="protein sequence ID" value="KAK9159640.1"/>
    <property type="molecule type" value="Genomic_DNA"/>
</dbReference>
<reference evidence="2 3" key="1">
    <citation type="submission" date="2024-01" db="EMBL/GenBank/DDBJ databases">
        <title>Genome assemblies of Stephania.</title>
        <authorList>
            <person name="Yang L."/>
        </authorList>
    </citation>
    <scope>NUCLEOTIDE SEQUENCE [LARGE SCALE GENOMIC DNA]</scope>
    <source>
        <strain evidence="2">YNDBR</strain>
        <tissue evidence="2">Leaf</tissue>
    </source>
</reference>
<sequence length="656" mass="75147">MEKCVDGKLDDSSYSTPVPLIGLYITGATLLCLLFILLDVFAGFRNKKRWLPCKFFSLNSVTLTLLSIAVKLPLDLTSPMPRVQDQLSKLTGTTLICICMGFCMPSLGTYRESECFSNMVALSIFVVTIVVNICIQMHTGVIILFRAEHTIILCCMTILLMALWYSALEIHKHNEFSHDCIKENFVKGQKSMLHRLKLSYLWSYNSNPQFMLCRRPLSKFITVICMICSVLILKVTFQIVVSKKSEFCEESPSVYKWSMRTIVISQTITIISVILAITFRQLSLIGCVLTDEFGKLQDGVKDVKTIIACNQIFEFSCLLYVVCFSRFVIEMLVISISFLVACPFAYLDGFFGWLIKECKSYFGSCRSSHKNRNEEAVEEFKDLIHEGEMGLDKWTLWKGVNDMKIWTEKTKALNQHIELLSKTHPSYQDDSPFLQLKAHFDLARPRYQVSSLTIVLLVRIATICIPSSLSESLSSSLDEVFEILHFVDRKMSSSSLENKMKHALAEALCVHDNFNILFYEIVEKFGNNDDSFRNQSPLEQVIGIMKELKEVMRPDYIRDELAMTTDFIQGRAYESIDELYGYMEQLYVEMVKEFLVQLPNAIFKQIIESNAEDYEKTVKSALKLVCKMEQLEHLVPWSFPVGTTITHFISDQLPNV</sequence>
<proteinExistence type="predicted"/>
<feature type="transmembrane region" description="Helical" evidence="1">
    <location>
        <begin position="20"/>
        <end position="44"/>
    </location>
</feature>
<accession>A0AAP0PY56</accession>
<feature type="transmembrane region" description="Helical" evidence="1">
    <location>
        <begin position="150"/>
        <end position="168"/>
    </location>
</feature>
<feature type="transmembrane region" description="Helical" evidence="1">
    <location>
        <begin position="261"/>
        <end position="279"/>
    </location>
</feature>
<dbReference type="PANTHER" id="PTHR35307:SF8">
    <property type="entry name" value="GUSTATORY RECEPTOR"/>
    <property type="match status" value="1"/>
</dbReference>
<feature type="transmembrane region" description="Helical" evidence="1">
    <location>
        <begin position="120"/>
        <end position="144"/>
    </location>
</feature>